<dbReference type="Proteomes" id="UP000593567">
    <property type="component" value="Unassembled WGS sequence"/>
</dbReference>
<dbReference type="SUPFAM" id="SSF57716">
    <property type="entry name" value="Glucocorticoid receptor-like (DNA-binding domain)"/>
    <property type="match status" value="1"/>
</dbReference>
<dbReference type="GO" id="GO:0003677">
    <property type="term" value="F:DNA binding"/>
    <property type="evidence" value="ECO:0007669"/>
    <property type="project" value="InterPro"/>
</dbReference>
<keyword evidence="14" id="KW-0539">Nucleus</keyword>
<dbReference type="InterPro" id="IPR016059">
    <property type="entry name" value="DNA_ligase_ATP-dep_CS"/>
</dbReference>
<feature type="compositionally biased region" description="Low complexity" evidence="19">
    <location>
        <begin position="134"/>
        <end position="147"/>
    </location>
</feature>
<keyword evidence="15" id="KW-0131">Cell cycle</keyword>
<evidence type="ECO:0000256" key="9">
    <source>
        <dbReference type="ARBA" id="ARBA00022771"/>
    </source>
</evidence>
<evidence type="ECO:0000256" key="4">
    <source>
        <dbReference type="ARBA" id="ARBA00022618"/>
    </source>
</evidence>
<dbReference type="Gene3D" id="3.30.470.30">
    <property type="entry name" value="DNA ligase/mRNA capping enzyme"/>
    <property type="match status" value="1"/>
</dbReference>
<evidence type="ECO:0000256" key="16">
    <source>
        <dbReference type="ARBA" id="ARBA00034003"/>
    </source>
</evidence>
<dbReference type="PROSITE" id="PS50160">
    <property type="entry name" value="DNA_LIGASE_A3"/>
    <property type="match status" value="1"/>
</dbReference>
<keyword evidence="12 17" id="KW-0233">DNA recombination</keyword>
<evidence type="ECO:0000256" key="14">
    <source>
        <dbReference type="ARBA" id="ARBA00023242"/>
    </source>
</evidence>
<evidence type="ECO:0000256" key="17">
    <source>
        <dbReference type="RuleBase" id="RU000617"/>
    </source>
</evidence>
<evidence type="ECO:0000256" key="5">
    <source>
        <dbReference type="ARBA" id="ARBA00022705"/>
    </source>
</evidence>
<dbReference type="EMBL" id="VXIV02003095">
    <property type="protein sequence ID" value="KAF6021203.1"/>
    <property type="molecule type" value="Genomic_DNA"/>
</dbReference>
<dbReference type="GO" id="GO:0006273">
    <property type="term" value="P:lagging strand elongation"/>
    <property type="evidence" value="ECO:0007669"/>
    <property type="project" value="TreeGrafter"/>
</dbReference>
<dbReference type="SMART" id="SM01336">
    <property type="entry name" value="zf-PARP"/>
    <property type="match status" value="1"/>
</dbReference>
<dbReference type="Gene3D" id="3.30.1740.10">
    <property type="entry name" value="Zinc finger, PARP-type"/>
    <property type="match status" value="1"/>
</dbReference>
<dbReference type="Pfam" id="PF01068">
    <property type="entry name" value="DNA_ligase_A_M"/>
    <property type="match status" value="1"/>
</dbReference>
<dbReference type="OrthoDB" id="206088at2759"/>
<dbReference type="AlphaFoldDB" id="A0A7J7J531"/>
<evidence type="ECO:0000256" key="12">
    <source>
        <dbReference type="ARBA" id="ARBA00023172"/>
    </source>
</evidence>
<dbReference type="FunFam" id="1.10.3260.10:FF:000002">
    <property type="entry name" value="DNA ligase"/>
    <property type="match status" value="1"/>
</dbReference>
<evidence type="ECO:0000256" key="1">
    <source>
        <dbReference type="ARBA" id="ARBA00004123"/>
    </source>
</evidence>
<feature type="compositionally biased region" description="Basic and acidic residues" evidence="19">
    <location>
        <begin position="160"/>
        <end position="174"/>
    </location>
</feature>
<evidence type="ECO:0000256" key="10">
    <source>
        <dbReference type="ARBA" id="ARBA00022833"/>
    </source>
</evidence>
<keyword evidence="8 17" id="KW-0227">DNA damage</keyword>
<keyword evidence="9" id="KW-0863">Zinc-finger</keyword>
<dbReference type="GO" id="GO:0006310">
    <property type="term" value="P:DNA recombination"/>
    <property type="evidence" value="ECO:0007669"/>
    <property type="project" value="UniProtKB-KW"/>
</dbReference>
<evidence type="ECO:0000259" key="21">
    <source>
        <dbReference type="PROSITE" id="PS50160"/>
    </source>
</evidence>
<keyword evidence="6" id="KW-0479">Metal-binding</keyword>
<dbReference type="GO" id="GO:0071897">
    <property type="term" value="P:DNA biosynthetic process"/>
    <property type="evidence" value="ECO:0007669"/>
    <property type="project" value="InterPro"/>
</dbReference>
<dbReference type="SUPFAM" id="SSF56091">
    <property type="entry name" value="DNA ligase/mRNA capping enzyme, catalytic domain"/>
    <property type="match status" value="1"/>
</dbReference>
<dbReference type="InterPro" id="IPR036599">
    <property type="entry name" value="DNA_ligase_N_sf"/>
</dbReference>
<dbReference type="GO" id="GO:0051301">
    <property type="term" value="P:cell division"/>
    <property type="evidence" value="ECO:0007669"/>
    <property type="project" value="UniProtKB-KW"/>
</dbReference>
<evidence type="ECO:0000259" key="20">
    <source>
        <dbReference type="PROSITE" id="PS50064"/>
    </source>
</evidence>
<protein>
    <recommendedName>
        <fullName evidence="17">DNA ligase</fullName>
        <ecNumber evidence="17">6.5.1.1</ecNumber>
    </recommendedName>
</protein>
<dbReference type="EC" id="6.5.1.1" evidence="17"/>
<feature type="domain" description="PARP-type" evidence="20">
    <location>
        <begin position="24"/>
        <end position="116"/>
    </location>
</feature>
<dbReference type="Pfam" id="PF00645">
    <property type="entry name" value="zf-PARP"/>
    <property type="match status" value="1"/>
</dbReference>
<dbReference type="GO" id="GO:0008270">
    <property type="term" value="F:zinc ion binding"/>
    <property type="evidence" value="ECO:0007669"/>
    <property type="project" value="UniProtKB-KW"/>
</dbReference>
<evidence type="ECO:0000256" key="15">
    <source>
        <dbReference type="ARBA" id="ARBA00023306"/>
    </source>
</evidence>
<dbReference type="InterPro" id="IPR012308">
    <property type="entry name" value="DNA_ligase_ATP-dep_N"/>
</dbReference>
<feature type="region of interest" description="Disordered" evidence="19">
    <location>
        <begin position="119"/>
        <end position="174"/>
    </location>
</feature>
<evidence type="ECO:0000256" key="6">
    <source>
        <dbReference type="ARBA" id="ARBA00022723"/>
    </source>
</evidence>
<gene>
    <name evidence="22" type="ORF">EB796_020490</name>
</gene>
<dbReference type="PANTHER" id="PTHR45674:SF9">
    <property type="entry name" value="DNA LIGASE 3"/>
    <property type="match status" value="1"/>
</dbReference>
<evidence type="ECO:0000313" key="23">
    <source>
        <dbReference type="Proteomes" id="UP000593567"/>
    </source>
</evidence>
<comment type="similarity">
    <text evidence="2 18">Belongs to the ATP-dependent DNA ligase family.</text>
</comment>
<evidence type="ECO:0000256" key="2">
    <source>
        <dbReference type="ARBA" id="ARBA00007572"/>
    </source>
</evidence>
<dbReference type="InterPro" id="IPR000977">
    <property type="entry name" value="DNA_ligase_ATP-dep"/>
</dbReference>
<dbReference type="GO" id="GO:0070421">
    <property type="term" value="C:DNA ligase III-XRCC1 complex"/>
    <property type="evidence" value="ECO:0007669"/>
    <property type="project" value="TreeGrafter"/>
</dbReference>
<organism evidence="22 23">
    <name type="scientific">Bugula neritina</name>
    <name type="common">Brown bryozoan</name>
    <name type="synonym">Sertularia neritina</name>
    <dbReference type="NCBI Taxonomy" id="10212"/>
    <lineage>
        <taxon>Eukaryota</taxon>
        <taxon>Metazoa</taxon>
        <taxon>Spiralia</taxon>
        <taxon>Lophotrochozoa</taxon>
        <taxon>Bryozoa</taxon>
        <taxon>Gymnolaemata</taxon>
        <taxon>Cheilostomatida</taxon>
        <taxon>Flustrina</taxon>
        <taxon>Buguloidea</taxon>
        <taxon>Bugulidae</taxon>
        <taxon>Bugula</taxon>
    </lineage>
</organism>
<dbReference type="Gene3D" id="1.10.3260.10">
    <property type="entry name" value="DNA ligase, ATP-dependent, N-terminal domain"/>
    <property type="match status" value="1"/>
</dbReference>
<dbReference type="GO" id="GO:0006302">
    <property type="term" value="P:double-strand break repair"/>
    <property type="evidence" value="ECO:0007669"/>
    <property type="project" value="TreeGrafter"/>
</dbReference>
<keyword evidence="4" id="KW-0132">Cell division</keyword>
<evidence type="ECO:0000256" key="13">
    <source>
        <dbReference type="ARBA" id="ARBA00023204"/>
    </source>
</evidence>
<name>A0A7J7J531_BUGNE</name>
<dbReference type="InterPro" id="IPR050191">
    <property type="entry name" value="ATP-dep_DNA_ligase"/>
</dbReference>
<dbReference type="PANTHER" id="PTHR45674">
    <property type="entry name" value="DNA LIGASE 1/3 FAMILY MEMBER"/>
    <property type="match status" value="1"/>
</dbReference>
<keyword evidence="7 17" id="KW-0547">Nucleotide-binding</keyword>
<dbReference type="SUPFAM" id="SSF117018">
    <property type="entry name" value="ATP-dependent DNA ligase DNA-binding domain"/>
    <property type="match status" value="1"/>
</dbReference>
<evidence type="ECO:0000256" key="3">
    <source>
        <dbReference type="ARBA" id="ARBA00022598"/>
    </source>
</evidence>
<comment type="caution">
    <text evidence="22">The sequence shown here is derived from an EMBL/GenBank/DDBJ whole genome shotgun (WGS) entry which is preliminary data.</text>
</comment>
<dbReference type="NCBIfam" id="TIGR00574">
    <property type="entry name" value="dnl1"/>
    <property type="match status" value="1"/>
</dbReference>
<proteinExistence type="inferred from homology"/>
<keyword evidence="23" id="KW-1185">Reference proteome</keyword>
<dbReference type="InterPro" id="IPR001510">
    <property type="entry name" value="Znf_PARP"/>
</dbReference>
<dbReference type="GO" id="GO:0005524">
    <property type="term" value="F:ATP binding"/>
    <property type="evidence" value="ECO:0007669"/>
    <property type="project" value="UniProtKB-KW"/>
</dbReference>
<evidence type="ECO:0000313" key="22">
    <source>
        <dbReference type="EMBL" id="KAF6021203.1"/>
    </source>
</evidence>
<keyword evidence="10" id="KW-0862">Zinc</keyword>
<keyword evidence="3 17" id="KW-0436">Ligase</keyword>
<dbReference type="InterPro" id="IPR012310">
    <property type="entry name" value="DNA_ligase_ATP-dep_cent"/>
</dbReference>
<dbReference type="FunFam" id="3.30.470.30:FF:000003">
    <property type="entry name" value="DNA ligase"/>
    <property type="match status" value="1"/>
</dbReference>
<keyword evidence="11 17" id="KW-0067">ATP-binding</keyword>
<accession>A0A7J7J531</accession>
<evidence type="ECO:0000256" key="8">
    <source>
        <dbReference type="ARBA" id="ARBA00022763"/>
    </source>
</evidence>
<keyword evidence="13 17" id="KW-0234">DNA repair</keyword>
<reference evidence="22" key="1">
    <citation type="submission" date="2020-06" db="EMBL/GenBank/DDBJ databases">
        <title>Draft genome of Bugula neritina, a colonial animal packing powerful symbionts and potential medicines.</title>
        <authorList>
            <person name="Rayko M."/>
        </authorList>
    </citation>
    <scope>NUCLEOTIDE SEQUENCE [LARGE SCALE GENOMIC DNA]</scope>
    <source>
        <strain evidence="22">Kwan_BN1</strain>
    </source>
</reference>
<evidence type="ECO:0000256" key="18">
    <source>
        <dbReference type="RuleBase" id="RU004196"/>
    </source>
</evidence>
<dbReference type="GO" id="GO:0003910">
    <property type="term" value="F:DNA ligase (ATP) activity"/>
    <property type="evidence" value="ECO:0007669"/>
    <property type="project" value="UniProtKB-EC"/>
</dbReference>
<comment type="subcellular location">
    <subcellularLocation>
        <location evidence="1">Nucleus</location>
    </subcellularLocation>
</comment>
<dbReference type="InterPro" id="IPR036957">
    <property type="entry name" value="Znf_PARP_sf"/>
</dbReference>
<dbReference type="PROSITE" id="PS00697">
    <property type="entry name" value="DNA_LIGASE_A1"/>
    <property type="match status" value="1"/>
</dbReference>
<dbReference type="Pfam" id="PF04675">
    <property type="entry name" value="DNA_ligase_A_N"/>
    <property type="match status" value="1"/>
</dbReference>
<keyword evidence="5" id="KW-0235">DNA replication</keyword>
<evidence type="ECO:0000256" key="7">
    <source>
        <dbReference type="ARBA" id="ARBA00022741"/>
    </source>
</evidence>
<feature type="domain" description="ATP-dependent DNA ligase family profile" evidence="21">
    <location>
        <begin position="505"/>
        <end position="558"/>
    </location>
</feature>
<comment type="catalytic activity">
    <reaction evidence="16 17">
        <text>ATP + (deoxyribonucleotide)n-3'-hydroxyl + 5'-phospho-(deoxyribonucleotide)m = (deoxyribonucleotide)n+m + AMP + diphosphate.</text>
        <dbReference type="EC" id="6.5.1.1"/>
    </reaction>
</comment>
<dbReference type="PROSITE" id="PS50064">
    <property type="entry name" value="ZF_PARP_2"/>
    <property type="match status" value="1"/>
</dbReference>
<sequence>MFSCVMAETYFCLIFVMSESTTKFACDYAKRGTAGCKKCKAKCEKGQLRIAKVVPNFFHDGEGEMKQWHHPKCLFEMFEKARATTKIIESTDEIEGFTDLTDEDKNMIKDLLKDVAEKRANKGSKTAPKKPAKSKSSAASTTIPAKSVKAESTPSTSKIGKPESPVKKESSSPVKLEKVKVESDVAEDNCFRNFRKLCEKIADHASYNDKSNIVSNWLKKGSRNTTFNGDTYLTVKLLLPGFVKRVYNINSKQLVKLFSQIFMTSLTEMSDHLDQGDVADTVKVYFEKSKKLVPQKKSSVSLQEVDAYLEQMSKVTKEDDQQAVLTAVAKRSTANDLKFFVRLIKHDLRINAGAKHILQGLDSNAYEAFQASRDLRDVVDRVLAHRTGDAGKLEVRAQLMTPVLPMLAEACKSVQMAMRKCPEGMYAEIKYDGERVQLHKKGSEFQYFSRSLKPVLPHKVSHFKDYIPSAFPGGDNLILDAEVLLVDTKTGNPLPFGTLGVHKKAAFSDAKVCLYVFDCLYYNNENLMEKPIKERKKFLQRVMKEIPNRVMFSEQHSIVYYCVDIKV</sequence>
<evidence type="ECO:0000256" key="19">
    <source>
        <dbReference type="SAM" id="MobiDB-lite"/>
    </source>
</evidence>
<evidence type="ECO:0000256" key="11">
    <source>
        <dbReference type="ARBA" id="ARBA00022840"/>
    </source>
</evidence>